<organism evidence="1">
    <name type="scientific">marine sediment metagenome</name>
    <dbReference type="NCBI Taxonomy" id="412755"/>
    <lineage>
        <taxon>unclassified sequences</taxon>
        <taxon>metagenomes</taxon>
        <taxon>ecological metagenomes</taxon>
    </lineage>
</organism>
<comment type="caution">
    <text evidence="1">The sequence shown here is derived from an EMBL/GenBank/DDBJ whole genome shotgun (WGS) entry which is preliminary data.</text>
</comment>
<proteinExistence type="predicted"/>
<dbReference type="AlphaFoldDB" id="X1DP72"/>
<name>X1DP72_9ZZZZ</name>
<protein>
    <submittedName>
        <fullName evidence="1">Uncharacterized protein</fullName>
    </submittedName>
</protein>
<dbReference type="EMBL" id="BARU01000542">
    <property type="protein sequence ID" value="GAH21962.1"/>
    <property type="molecule type" value="Genomic_DNA"/>
</dbReference>
<gene>
    <name evidence="1" type="ORF">S03H2_01767</name>
</gene>
<reference evidence="1" key="1">
    <citation type="journal article" date="2014" name="Front. Microbiol.">
        <title>High frequency of phylogenetically diverse reductive dehalogenase-homologous genes in deep subseafloor sedimentary metagenomes.</title>
        <authorList>
            <person name="Kawai M."/>
            <person name="Futagami T."/>
            <person name="Toyoda A."/>
            <person name="Takaki Y."/>
            <person name="Nishi S."/>
            <person name="Hori S."/>
            <person name="Arai W."/>
            <person name="Tsubouchi T."/>
            <person name="Morono Y."/>
            <person name="Uchiyama I."/>
            <person name="Ito T."/>
            <person name="Fujiyama A."/>
            <person name="Inagaki F."/>
            <person name="Takami H."/>
        </authorList>
    </citation>
    <scope>NUCLEOTIDE SEQUENCE</scope>
    <source>
        <strain evidence="1">Expedition CK06-06</strain>
    </source>
</reference>
<evidence type="ECO:0000313" key="1">
    <source>
        <dbReference type="EMBL" id="GAH21962.1"/>
    </source>
</evidence>
<sequence>MNCVTNILDFYNRKSKDLEDDLSGFNKGTLSKLLIKIMKNFNKDKNNDLELQNCLILLVNLFSNNESPDFYNKKGIDASDLLNCDRETFSDVLKLEFLNN</sequence>
<accession>X1DP72</accession>